<name>A0A1X0JFM5_9MYCO</name>
<comment type="caution">
    <text evidence="1">The sequence shown here is derived from an EMBL/GenBank/DDBJ whole genome shotgun (WGS) entry which is preliminary data.</text>
</comment>
<dbReference type="STRING" id="75922.BST47_29510"/>
<dbReference type="RefSeq" id="WP_014211497.1">
    <property type="nucleotide sequence ID" value="NZ_MVIM01000033.1"/>
</dbReference>
<gene>
    <name evidence="1" type="ORF">BST47_29510</name>
</gene>
<organism evidence="1 2">
    <name type="scientific">Mycolicibacterium tusciae</name>
    <dbReference type="NCBI Taxonomy" id="75922"/>
    <lineage>
        <taxon>Bacteria</taxon>
        <taxon>Bacillati</taxon>
        <taxon>Actinomycetota</taxon>
        <taxon>Actinomycetes</taxon>
        <taxon>Mycobacteriales</taxon>
        <taxon>Mycobacteriaceae</taxon>
        <taxon>Mycolicibacterium</taxon>
    </lineage>
</organism>
<evidence type="ECO:0000313" key="2">
    <source>
        <dbReference type="Proteomes" id="UP000192411"/>
    </source>
</evidence>
<reference evidence="1 2" key="1">
    <citation type="submission" date="2017-02" db="EMBL/GenBank/DDBJ databases">
        <title>The new phylogeny of genus Mycobacterium.</title>
        <authorList>
            <person name="Tortoli E."/>
            <person name="Trovato A."/>
            <person name="Cirillo D.M."/>
        </authorList>
    </citation>
    <scope>NUCLEOTIDE SEQUENCE [LARGE SCALE GENOMIC DNA]</scope>
    <source>
        <strain evidence="1 2">DSM 44338</strain>
    </source>
</reference>
<dbReference type="EMBL" id="MVIM01000033">
    <property type="protein sequence ID" value="ORB61057.1"/>
    <property type="molecule type" value="Genomic_DNA"/>
</dbReference>
<sequence length="72" mass="8223">MTGDASTETTIANEFAFVTVDKIYTRNGERLEIASPRLGFRIQLDPLELESLSWQTKESLSRFLQDPYGPRD</sequence>
<proteinExistence type="predicted"/>
<evidence type="ECO:0000313" key="1">
    <source>
        <dbReference type="EMBL" id="ORB61057.1"/>
    </source>
</evidence>
<dbReference type="AlphaFoldDB" id="A0A1X0JFM5"/>
<protein>
    <submittedName>
        <fullName evidence="1">Dihydrodiol dehydrogenase</fullName>
    </submittedName>
</protein>
<dbReference type="OrthoDB" id="5120343at2"/>
<accession>A0A1X0JFM5</accession>
<keyword evidence="2" id="KW-1185">Reference proteome</keyword>
<dbReference type="Proteomes" id="UP000192411">
    <property type="component" value="Unassembled WGS sequence"/>
</dbReference>